<keyword evidence="3" id="KW-1185">Reference proteome</keyword>
<accession>A0A9P8KTE4</accession>
<organism evidence="2 3">
    <name type="scientific">Trichoderma semiorbis</name>
    <dbReference type="NCBI Taxonomy" id="1491008"/>
    <lineage>
        <taxon>Eukaryota</taxon>
        <taxon>Fungi</taxon>
        <taxon>Dikarya</taxon>
        <taxon>Ascomycota</taxon>
        <taxon>Pezizomycotina</taxon>
        <taxon>Sordariomycetes</taxon>
        <taxon>Hypocreomycetidae</taxon>
        <taxon>Hypocreales</taxon>
        <taxon>Hypocreaceae</taxon>
        <taxon>Trichoderma</taxon>
    </lineage>
</organism>
<comment type="caution">
    <text evidence="2">The sequence shown here is derived from an EMBL/GenBank/DDBJ whole genome shotgun (WGS) entry which is preliminary data.</text>
</comment>
<evidence type="ECO:0000256" key="1">
    <source>
        <dbReference type="SAM" id="MobiDB-lite"/>
    </source>
</evidence>
<reference evidence="2 3" key="1">
    <citation type="submission" date="2021-08" db="EMBL/GenBank/DDBJ databases">
        <title>The highly contiguous genome resource for Trichoderma semiorbis FJ059, a fungal antagonistic to plant pathogens.</title>
        <authorList>
            <person name="Liu T."/>
        </authorList>
    </citation>
    <scope>NUCLEOTIDE SEQUENCE [LARGE SCALE GENOMIC DNA]</scope>
    <source>
        <strain evidence="2 3">FJ059</strain>
    </source>
</reference>
<proteinExistence type="predicted"/>
<dbReference type="EMBL" id="JAIMJC010000001">
    <property type="protein sequence ID" value="KAH0533287.1"/>
    <property type="molecule type" value="Genomic_DNA"/>
</dbReference>
<evidence type="ECO:0000313" key="2">
    <source>
        <dbReference type="EMBL" id="KAH0533287.1"/>
    </source>
</evidence>
<protein>
    <submittedName>
        <fullName evidence="2">Uncharacterized protein</fullName>
    </submittedName>
</protein>
<gene>
    <name evidence="2" type="ORF">TsFJ059_001874</name>
</gene>
<name>A0A9P8KTE4_9HYPO</name>
<feature type="region of interest" description="Disordered" evidence="1">
    <location>
        <begin position="237"/>
        <end position="286"/>
    </location>
</feature>
<dbReference type="AlphaFoldDB" id="A0A9P8KTE4"/>
<sequence length="286" mass="33132">MSRSSTKDMFYQDLNAAFIHLIKFTLSPSVHDAKIHDVDWYICPPADLPLYGNCFCDYALQGYDHDYTNCNEINLPYPSIISTNPDNHVDSVVKLCPYLDQRIPENGVRHNHRLSCFKPVKSAEIFMNWFMSAPADSYDYTRWELNKDERRAIEDLVDDYEGWVPVNGARGSWRQKKVMLCRLMGCFRGEDIPDDAYHSPAQWEAQRLLEVLQWRELKFKTCLQELRSAMKEVVQIRMGEPPNERKSRRSSPVLQEEDLEDERRSGGAVLQTNNTAEEMSGSGKIP</sequence>
<dbReference type="Proteomes" id="UP000826573">
    <property type="component" value="Unassembled WGS sequence"/>
</dbReference>
<evidence type="ECO:0000313" key="3">
    <source>
        <dbReference type="Proteomes" id="UP000826573"/>
    </source>
</evidence>